<organism evidence="13">
    <name type="scientific">Myoviridae sp. ct4uh47</name>
    <dbReference type="NCBI Taxonomy" id="2825032"/>
    <lineage>
        <taxon>Viruses</taxon>
        <taxon>Duplodnaviria</taxon>
        <taxon>Heunggongvirae</taxon>
        <taxon>Uroviricota</taxon>
        <taxon>Caudoviricetes</taxon>
    </lineage>
</organism>
<proteinExistence type="predicted"/>
<keyword evidence="1" id="KW-0240">DNA-directed RNA polymerase</keyword>
<dbReference type="Pfam" id="PF01807">
    <property type="entry name" value="Zn_ribbon_DnaG"/>
    <property type="match status" value="1"/>
</dbReference>
<evidence type="ECO:0000256" key="11">
    <source>
        <dbReference type="ARBA" id="ARBA00023163"/>
    </source>
</evidence>
<evidence type="ECO:0000256" key="8">
    <source>
        <dbReference type="ARBA" id="ARBA00022771"/>
    </source>
</evidence>
<keyword evidence="7" id="KW-0547">Nucleotide-binding</keyword>
<dbReference type="PANTHER" id="PTHR30313:SF2">
    <property type="entry name" value="DNA PRIMASE"/>
    <property type="match status" value="1"/>
</dbReference>
<evidence type="ECO:0000256" key="4">
    <source>
        <dbReference type="ARBA" id="ARBA00022695"/>
    </source>
</evidence>
<dbReference type="GO" id="GO:0008270">
    <property type="term" value="F:zinc ion binding"/>
    <property type="evidence" value="ECO:0007669"/>
    <property type="project" value="UniProtKB-KW"/>
</dbReference>
<dbReference type="SMART" id="SM00400">
    <property type="entry name" value="ZnF_CHCC"/>
    <property type="match status" value="1"/>
</dbReference>
<keyword evidence="10" id="KW-0067">ATP-binding</keyword>
<dbReference type="InterPro" id="IPR034154">
    <property type="entry name" value="TOPRIM_DnaG/twinkle"/>
</dbReference>
<keyword evidence="9" id="KW-0862">Zinc</keyword>
<evidence type="ECO:0000256" key="9">
    <source>
        <dbReference type="ARBA" id="ARBA00022833"/>
    </source>
</evidence>
<dbReference type="GO" id="GO:0006269">
    <property type="term" value="P:DNA replication, synthesis of primer"/>
    <property type="evidence" value="ECO:0007669"/>
    <property type="project" value="TreeGrafter"/>
</dbReference>
<evidence type="ECO:0000256" key="5">
    <source>
        <dbReference type="ARBA" id="ARBA00022705"/>
    </source>
</evidence>
<evidence type="ECO:0000256" key="6">
    <source>
        <dbReference type="ARBA" id="ARBA00022723"/>
    </source>
</evidence>
<keyword evidence="2" id="KW-0639">Primosome</keyword>
<evidence type="ECO:0000259" key="12">
    <source>
        <dbReference type="PROSITE" id="PS50051"/>
    </source>
</evidence>
<dbReference type="InterPro" id="IPR002694">
    <property type="entry name" value="Znf_CHC2"/>
</dbReference>
<dbReference type="CDD" id="cd01029">
    <property type="entry name" value="TOPRIM_primases"/>
    <property type="match status" value="1"/>
</dbReference>
<dbReference type="Gene3D" id="3.40.50.300">
    <property type="entry name" value="P-loop containing nucleotide triphosphate hydrolases"/>
    <property type="match status" value="1"/>
</dbReference>
<evidence type="ECO:0000313" key="13">
    <source>
        <dbReference type="EMBL" id="DAG02080.1"/>
    </source>
</evidence>
<dbReference type="InterPro" id="IPR006171">
    <property type="entry name" value="TOPRIM_dom"/>
</dbReference>
<evidence type="ECO:0000256" key="1">
    <source>
        <dbReference type="ARBA" id="ARBA00022478"/>
    </source>
</evidence>
<keyword evidence="11" id="KW-0804">Transcription</keyword>
<keyword evidence="6" id="KW-0479">Metal-binding</keyword>
<dbReference type="Pfam" id="PF13662">
    <property type="entry name" value="Toprim_4"/>
    <property type="match status" value="1"/>
</dbReference>
<feature type="domain" description="MCM C-terminal AAA(+) ATPase" evidence="12">
    <location>
        <begin position="517"/>
        <end position="658"/>
    </location>
</feature>
<evidence type="ECO:0000256" key="3">
    <source>
        <dbReference type="ARBA" id="ARBA00022679"/>
    </source>
</evidence>
<dbReference type="PANTHER" id="PTHR30313">
    <property type="entry name" value="DNA PRIMASE"/>
    <property type="match status" value="1"/>
</dbReference>
<dbReference type="Gene3D" id="3.90.580.10">
    <property type="entry name" value="Zinc finger, CHC2-type domain"/>
    <property type="match status" value="1"/>
</dbReference>
<keyword evidence="8" id="KW-0863">Zinc-finger</keyword>
<dbReference type="GO" id="GO:0003899">
    <property type="term" value="F:DNA-directed RNA polymerase activity"/>
    <property type="evidence" value="ECO:0007669"/>
    <property type="project" value="InterPro"/>
</dbReference>
<dbReference type="SUPFAM" id="SSF57783">
    <property type="entry name" value="Zinc beta-ribbon"/>
    <property type="match status" value="1"/>
</dbReference>
<dbReference type="GO" id="GO:0003677">
    <property type="term" value="F:DNA binding"/>
    <property type="evidence" value="ECO:0007669"/>
    <property type="project" value="InterPro"/>
</dbReference>
<dbReference type="Gene3D" id="3.40.1360.10">
    <property type="match status" value="1"/>
</dbReference>
<name>A0A8S5V5R4_9CAUD</name>
<keyword evidence="4" id="KW-0548">Nucleotidyltransferase</keyword>
<dbReference type="InterPro" id="IPR036977">
    <property type="entry name" value="DNA_primase_Znf_CHC2"/>
</dbReference>
<protein>
    <submittedName>
        <fullName evidence="13">DNA directed DNA polymerase</fullName>
    </submittedName>
</protein>
<dbReference type="EMBL" id="BK016203">
    <property type="protein sequence ID" value="DAG02080.1"/>
    <property type="molecule type" value="Genomic_DNA"/>
</dbReference>
<evidence type="ECO:0000256" key="7">
    <source>
        <dbReference type="ARBA" id="ARBA00022741"/>
    </source>
</evidence>
<dbReference type="InterPro" id="IPR027417">
    <property type="entry name" value="P-loop_NTPase"/>
</dbReference>
<reference evidence="13" key="1">
    <citation type="journal article" date="2021" name="Proc. Natl. Acad. Sci. U.S.A.">
        <title>A Catalog of Tens of Thousands of Viruses from Human Metagenomes Reveals Hidden Associations with Chronic Diseases.</title>
        <authorList>
            <person name="Tisza M.J."/>
            <person name="Buck C.B."/>
        </authorList>
    </citation>
    <scope>NUCLEOTIDE SEQUENCE</scope>
    <source>
        <strain evidence="13">Ct4uh47</strain>
    </source>
</reference>
<keyword evidence="3" id="KW-0808">Transferase</keyword>
<dbReference type="PROSITE" id="PS50051">
    <property type="entry name" value="MCM_2"/>
    <property type="match status" value="1"/>
</dbReference>
<evidence type="ECO:0000256" key="10">
    <source>
        <dbReference type="ARBA" id="ARBA00022840"/>
    </source>
</evidence>
<dbReference type="Pfam" id="PF00493">
    <property type="entry name" value="MCM"/>
    <property type="match status" value="1"/>
</dbReference>
<keyword evidence="5" id="KW-0235">DNA replication</keyword>
<sequence>MALIYDEFLAFSRSSGDQLYACCPFHPDKTPSFTVNTETHEWFCHSCNKGGAEKEFLAEYFDVDVKVGKAAFEYWERKGSLPFPTEEAVNKHHDKLLQSKKDLAILESFGITLDVINQLKIGLDDFRIVFPIKSRRGYWVNLRRYLPPQRRLADSKEPKCLNLRGLGQRRYYPYEAFDEQEVIVVEGEKDCVAARSQGLNAVTGTGGSAIPVEEVGLFKDKDVVLMLDSDTVGQRSVSTYLQLLKSIAASIRIIKLPQKDFVDYYTACKATGEPCDVWQYAVEHTEYEKQKSLGEAQDVSLVRSEFTEHLNTWVKLHGMSVVGVEPKIYTVPTKLKCICRNSKCNKPCPLAFSSTSPELTQEVEVDPRQLLRFMDSADSAQDNYLRQLFGCKSVTAEPTDFINCQKIIFQESASFIDGLEEASFENRYGVYMYTDYRLSATLKYDFEACRVTNPSTQQNYYVIRDAECVNVAKPVLDMSVLNHFKEAGDKAKSAEELITGYYNEWIGELGIEGRPDLFGAILLTYCSVTEIPWQGGIIKGWLDTMCIGDTRTGKSQMAQRFVKAIGMGGYINGENARRTGVIGGVQRFGDSWVVTWGAIPMNDRGLLMIDEASGLEVDDIKDLSSTRSSGAVTLNKIVKGEARARTRLLWFSNPRNGRNLSDFYWRGFGAFQEFIPVAEDQARFDLVLSAAREDVDVLNGIENETHVQLAPWQALFSLAWSIPCDDIKIAKTVKQQIRDVAKSLNDSLGGGSLIVGVAVHEKLLRLSCAFAVACGSYDVNTGYLEVLEKHVRFAKEFLEWTLNKPSLGYGDYIREFKRAQAKRADNMNFVRTLIAVHPAIKALLTATSFKGYQFQEILGIDKNDSSKIMSDLITRGLLRPGSGASYVPDKLLMEIAKQMEV</sequence>
<evidence type="ECO:0000256" key="2">
    <source>
        <dbReference type="ARBA" id="ARBA00022515"/>
    </source>
</evidence>
<dbReference type="InterPro" id="IPR050219">
    <property type="entry name" value="DnaG_primase"/>
</dbReference>
<dbReference type="InterPro" id="IPR001208">
    <property type="entry name" value="MCM_dom"/>
</dbReference>
<accession>A0A8S5V5R4</accession>
<dbReference type="GO" id="GO:0005524">
    <property type="term" value="F:ATP binding"/>
    <property type="evidence" value="ECO:0007669"/>
    <property type="project" value="UniProtKB-KW"/>
</dbReference>
<dbReference type="SUPFAM" id="SSF56731">
    <property type="entry name" value="DNA primase core"/>
    <property type="match status" value="1"/>
</dbReference>